<gene>
    <name evidence="2" type="ORF">TCAL_12561</name>
</gene>
<reference evidence="2 3" key="1">
    <citation type="journal article" date="2018" name="Nat. Ecol. Evol.">
        <title>Genomic signatures of mitonuclear coevolution across populations of Tigriopus californicus.</title>
        <authorList>
            <person name="Barreto F.S."/>
            <person name="Watson E.T."/>
            <person name="Lima T.G."/>
            <person name="Willett C.S."/>
            <person name="Edmands S."/>
            <person name="Li W."/>
            <person name="Burton R.S."/>
        </authorList>
    </citation>
    <scope>NUCLEOTIDE SEQUENCE [LARGE SCALE GENOMIC DNA]</scope>
    <source>
        <strain evidence="2 3">San Diego</strain>
    </source>
</reference>
<keyword evidence="1" id="KW-0560">Oxidoreductase</keyword>
<dbReference type="CDD" id="cd05233">
    <property type="entry name" value="SDR_c"/>
    <property type="match status" value="1"/>
</dbReference>
<organism evidence="2 3">
    <name type="scientific">Tigriopus californicus</name>
    <name type="common">Marine copepod</name>
    <dbReference type="NCBI Taxonomy" id="6832"/>
    <lineage>
        <taxon>Eukaryota</taxon>
        <taxon>Metazoa</taxon>
        <taxon>Ecdysozoa</taxon>
        <taxon>Arthropoda</taxon>
        <taxon>Crustacea</taxon>
        <taxon>Multicrustacea</taxon>
        <taxon>Hexanauplia</taxon>
        <taxon>Copepoda</taxon>
        <taxon>Harpacticoida</taxon>
        <taxon>Harpacticidae</taxon>
        <taxon>Tigriopus</taxon>
    </lineage>
</organism>
<dbReference type="OrthoDB" id="1933717at2759"/>
<dbReference type="PRINTS" id="PR00080">
    <property type="entry name" value="SDRFAMILY"/>
</dbReference>
<name>A0A553PFM7_TIGCA</name>
<dbReference type="Pfam" id="PF13561">
    <property type="entry name" value="adh_short_C2"/>
    <property type="match status" value="1"/>
</dbReference>
<dbReference type="InterPro" id="IPR002347">
    <property type="entry name" value="SDR_fam"/>
</dbReference>
<dbReference type="PROSITE" id="PS00061">
    <property type="entry name" value="ADH_SHORT"/>
    <property type="match status" value="1"/>
</dbReference>
<dbReference type="PRINTS" id="PR00081">
    <property type="entry name" value="GDHRDH"/>
</dbReference>
<comment type="caution">
    <text evidence="2">The sequence shown here is derived from an EMBL/GenBank/DDBJ whole genome shotgun (WGS) entry which is preliminary data.</text>
</comment>
<proteinExistence type="predicted"/>
<dbReference type="InterPro" id="IPR020904">
    <property type="entry name" value="Sc_DH/Rdtase_CS"/>
</dbReference>
<dbReference type="Gene3D" id="3.40.50.720">
    <property type="entry name" value="NAD(P)-binding Rossmann-like Domain"/>
    <property type="match status" value="1"/>
</dbReference>
<evidence type="ECO:0000256" key="1">
    <source>
        <dbReference type="ARBA" id="ARBA00023002"/>
    </source>
</evidence>
<dbReference type="EMBL" id="VCGU01000004">
    <property type="protein sequence ID" value="TRY76476.1"/>
    <property type="molecule type" value="Genomic_DNA"/>
</dbReference>
<protein>
    <submittedName>
        <fullName evidence="2">Uncharacterized protein</fullName>
    </submittedName>
</protein>
<dbReference type="PANTHER" id="PTHR43975">
    <property type="entry name" value="ZGC:101858"/>
    <property type="match status" value="1"/>
</dbReference>
<accession>A0A553PFM7</accession>
<dbReference type="OMA" id="WDMFAGH"/>
<dbReference type="Proteomes" id="UP000318571">
    <property type="component" value="Chromosome 5"/>
</dbReference>
<dbReference type="FunFam" id="3.40.50.720:FF:000084">
    <property type="entry name" value="Short-chain dehydrogenase reductase"/>
    <property type="match status" value="1"/>
</dbReference>
<dbReference type="STRING" id="6832.A0A553PFM7"/>
<dbReference type="PANTHER" id="PTHR43975:SF2">
    <property type="entry name" value="EG:BACR7A4.14 PROTEIN-RELATED"/>
    <property type="match status" value="1"/>
</dbReference>
<dbReference type="InterPro" id="IPR036291">
    <property type="entry name" value="NAD(P)-bd_dom_sf"/>
</dbReference>
<sequence>MVNMSRVALITGASSGIGAAIALEMARVGHYALALTSNESKNLATVGQQCLTEGAKEVHLMVKDLMDLNQCQDLVSETVEHFKKMDVFVSCAGMSQGAQDIEDKCLKGVENVMRLNYLSPLAVTQKALPHLLKTRGSILYIGSTLGTISSSGVIDYAASKSALHSMAQNVAQEYSATGIRVNVLAPGAIATELFNDIMGAASPEQLDEFGSLIIPMGRLGRAQEIGHLAEFLVSDKNMYMTGSVIKVDGGQANDKKAGQFRAGEFMRAVEMEAANKKGLIVN</sequence>
<dbReference type="AlphaFoldDB" id="A0A553PFM7"/>
<dbReference type="SUPFAM" id="SSF51735">
    <property type="entry name" value="NAD(P)-binding Rossmann-fold domains"/>
    <property type="match status" value="1"/>
</dbReference>
<dbReference type="GO" id="GO:0016491">
    <property type="term" value="F:oxidoreductase activity"/>
    <property type="evidence" value="ECO:0007669"/>
    <property type="project" value="UniProtKB-KW"/>
</dbReference>
<evidence type="ECO:0000313" key="2">
    <source>
        <dbReference type="EMBL" id="TRY76476.1"/>
    </source>
</evidence>
<keyword evidence="3" id="KW-1185">Reference proteome</keyword>
<evidence type="ECO:0000313" key="3">
    <source>
        <dbReference type="Proteomes" id="UP000318571"/>
    </source>
</evidence>